<dbReference type="RefSeq" id="WP_147087925.1">
    <property type="nucleotide sequence ID" value="NZ_VORM01000026.1"/>
</dbReference>
<dbReference type="SUPFAM" id="SSF53756">
    <property type="entry name" value="UDP-Glycosyltransferase/glycogen phosphorylase"/>
    <property type="match status" value="1"/>
</dbReference>
<evidence type="ECO:0000313" key="1">
    <source>
        <dbReference type="EMBL" id="TXD87475.1"/>
    </source>
</evidence>
<protein>
    <submittedName>
        <fullName evidence="1">UDP-glycosyltransferase</fullName>
    </submittedName>
</protein>
<organism evidence="1 2">
    <name type="scientific">Subsaximicrobium wynnwilliamsii</name>
    <dbReference type="NCBI Taxonomy" id="291179"/>
    <lineage>
        <taxon>Bacteria</taxon>
        <taxon>Pseudomonadati</taxon>
        <taxon>Bacteroidota</taxon>
        <taxon>Flavobacteriia</taxon>
        <taxon>Flavobacteriales</taxon>
        <taxon>Flavobacteriaceae</taxon>
        <taxon>Subsaximicrobium</taxon>
    </lineage>
</organism>
<name>A0A5C6ZFL4_9FLAO</name>
<reference evidence="1 2" key="1">
    <citation type="submission" date="2019-08" db="EMBL/GenBank/DDBJ databases">
        <title>Genomes of Subsaximicrobium wynnwilliamsii strains.</title>
        <authorList>
            <person name="Bowman J.P."/>
        </authorList>
    </citation>
    <scope>NUCLEOTIDE SEQUENCE [LARGE SCALE GENOMIC DNA]</scope>
    <source>
        <strain evidence="1 2">2-80-2</strain>
    </source>
</reference>
<keyword evidence="1" id="KW-0808">Transferase</keyword>
<dbReference type="EMBL" id="VORO01000024">
    <property type="protein sequence ID" value="TXD87475.1"/>
    <property type="molecule type" value="Genomic_DNA"/>
</dbReference>
<sequence>MTSKKVFLLLPDGVGLRNFAYTDFNKVGKAAGFEITYWNNTPFDLASLGFEAIDITKPKTHPLTETYKNARKHVELNLFIKRFEDRTYDSYRFPFSNKTFKQKVKTFLTKRLISKHTTESGHRILVKKITDFESSTFYFRQCLETLKKEQPDFVFCTSQRSILAIAPIQAAKKLGIPTATFIFSWDNLPKATMVVDTDYYVVWSTLMKEELLKYYPDITSDQIVITGTPQFENHFNARLKDSKEDFYNKHRLDLNKRYICYSGDDITTSPNDPHYLKDTAQAVRLLNQKGFNLGIVFRRCPVDFSTRFDTVLKEYQDVIMPIAPLWKKLGTIWDTVLPTQEDMTLQTNTIAHTEFVINLGSSMVFDYACYQKPCVYINYDIPNPSSTWSVQKIYKYIHFRSMPSRDAVVWFNDVTEIEIKIRNILENKLSTTVNANAWFKTINQFPPEKASERIWDFIKNATA</sequence>
<dbReference type="Proteomes" id="UP000321578">
    <property type="component" value="Unassembled WGS sequence"/>
</dbReference>
<dbReference type="GO" id="GO:0016740">
    <property type="term" value="F:transferase activity"/>
    <property type="evidence" value="ECO:0007669"/>
    <property type="project" value="UniProtKB-KW"/>
</dbReference>
<keyword evidence="2" id="KW-1185">Reference proteome</keyword>
<dbReference type="AlphaFoldDB" id="A0A5C6ZFL4"/>
<proteinExistence type="predicted"/>
<dbReference type="OrthoDB" id="913551at2"/>
<gene>
    <name evidence="1" type="ORF">ESY86_16835</name>
</gene>
<evidence type="ECO:0000313" key="2">
    <source>
        <dbReference type="Proteomes" id="UP000321578"/>
    </source>
</evidence>
<comment type="caution">
    <text evidence="1">The sequence shown here is derived from an EMBL/GenBank/DDBJ whole genome shotgun (WGS) entry which is preliminary data.</text>
</comment>
<accession>A0A5C6ZFL4</accession>